<proteinExistence type="predicted"/>
<evidence type="ECO:0000313" key="3">
    <source>
        <dbReference type="EMBL" id="TVY54447.1"/>
    </source>
</evidence>
<name>A0A7D8UQ03_9HELO</name>
<dbReference type="OrthoDB" id="3499003at2759"/>
<accession>A0A7D8UQ03</accession>
<keyword evidence="2" id="KW-1133">Transmembrane helix</keyword>
<keyword evidence="2" id="KW-0472">Membrane</keyword>
<evidence type="ECO:0000256" key="2">
    <source>
        <dbReference type="SAM" id="Phobius"/>
    </source>
</evidence>
<evidence type="ECO:0000313" key="4">
    <source>
        <dbReference type="Proteomes" id="UP000481288"/>
    </source>
</evidence>
<dbReference type="AlphaFoldDB" id="A0A7D8UQ03"/>
<organism evidence="3 4">
    <name type="scientific">Lachnellula cervina</name>
    <dbReference type="NCBI Taxonomy" id="1316786"/>
    <lineage>
        <taxon>Eukaryota</taxon>
        <taxon>Fungi</taxon>
        <taxon>Dikarya</taxon>
        <taxon>Ascomycota</taxon>
        <taxon>Pezizomycotina</taxon>
        <taxon>Leotiomycetes</taxon>
        <taxon>Helotiales</taxon>
        <taxon>Lachnaceae</taxon>
        <taxon>Lachnellula</taxon>
    </lineage>
</organism>
<reference evidence="3 4" key="1">
    <citation type="submission" date="2018-05" db="EMBL/GenBank/DDBJ databases">
        <title>Whole genome sequencing for identification of molecular markers to develop diagnostic detection tools for the regulated plant pathogen Lachnellula willkommii.</title>
        <authorList>
            <person name="Giroux E."/>
            <person name="Bilodeau G."/>
        </authorList>
    </citation>
    <scope>NUCLEOTIDE SEQUENCE [LARGE SCALE GENOMIC DNA]</scope>
    <source>
        <strain evidence="3 4">CBS 625.97</strain>
    </source>
</reference>
<evidence type="ECO:0000256" key="1">
    <source>
        <dbReference type="SAM" id="MobiDB-lite"/>
    </source>
</evidence>
<gene>
    <name evidence="3" type="ORF">LCER1_G004452</name>
</gene>
<feature type="region of interest" description="Disordered" evidence="1">
    <location>
        <begin position="33"/>
        <end position="64"/>
    </location>
</feature>
<comment type="caution">
    <text evidence="3">The sequence shown here is derived from an EMBL/GenBank/DDBJ whole genome shotgun (WGS) entry which is preliminary data.</text>
</comment>
<dbReference type="Proteomes" id="UP000481288">
    <property type="component" value="Unassembled WGS sequence"/>
</dbReference>
<keyword evidence="2" id="KW-0812">Transmembrane</keyword>
<keyword evidence="4" id="KW-1185">Reference proteome</keyword>
<sequence length="245" mass="26368">MLPLRKSSEGPEVVQPDYPDKYAVSEKLSNARVGRWTQSQKQVDPSRVETRNFPSPMPNLPSNIVPDRVERIETKRKTFGLVTTVILVIIAFLLGGGIGGGIGGAMVAKEKSKDRPVTSTTTIMPTATIISPPSTTTMIQDAAICPLVHNTLYNSTVPGKKFLQVCQTNYLPRDGQTIDIKNQTESGLPQCLDFCAQTDGCIAASWVMFSAATPLENSVCFLKSSLGVQTLADGIGHVASGYIQP</sequence>
<evidence type="ECO:0008006" key="5">
    <source>
        <dbReference type="Google" id="ProtNLM"/>
    </source>
</evidence>
<feature type="transmembrane region" description="Helical" evidence="2">
    <location>
        <begin position="78"/>
        <end position="107"/>
    </location>
</feature>
<protein>
    <recommendedName>
        <fullName evidence="5">Apple domain-containing protein</fullName>
    </recommendedName>
</protein>
<dbReference type="EMBL" id="QGMG01000340">
    <property type="protein sequence ID" value="TVY54447.1"/>
    <property type="molecule type" value="Genomic_DNA"/>
</dbReference>